<feature type="transmembrane region" description="Helical" evidence="1">
    <location>
        <begin position="31"/>
        <end position="49"/>
    </location>
</feature>
<feature type="transmembrane region" description="Helical" evidence="1">
    <location>
        <begin position="55"/>
        <end position="72"/>
    </location>
</feature>
<dbReference type="AlphaFoldDB" id="A0A2H0QWG3"/>
<proteinExistence type="predicted"/>
<feature type="transmembrane region" description="Helical" evidence="1">
    <location>
        <begin position="6"/>
        <end position="24"/>
    </location>
</feature>
<organism evidence="2 3">
    <name type="scientific">Candidatus Zambryskibacteria bacterium CG10_big_fil_rev_8_21_14_0_10_42_12</name>
    <dbReference type="NCBI Taxonomy" id="1975115"/>
    <lineage>
        <taxon>Bacteria</taxon>
        <taxon>Candidatus Zambryskiibacteriota</taxon>
    </lineage>
</organism>
<evidence type="ECO:0000313" key="2">
    <source>
        <dbReference type="EMBL" id="PIR38612.1"/>
    </source>
</evidence>
<evidence type="ECO:0000256" key="1">
    <source>
        <dbReference type="SAM" id="Phobius"/>
    </source>
</evidence>
<protein>
    <submittedName>
        <fullName evidence="2">Uncharacterized protein</fullName>
    </submittedName>
</protein>
<accession>A0A2H0QWG3</accession>
<sequence length="83" mass="9226">MDLAHWGVVITGTMVILDLSYCLFRQKMPVSIPAWWSACLALLALYIFLDKGDERLLLIAAGWLLHAGLIVLNKKLAKRSATS</sequence>
<keyword evidence="1" id="KW-0812">Transmembrane</keyword>
<dbReference type="Proteomes" id="UP000231333">
    <property type="component" value="Unassembled WGS sequence"/>
</dbReference>
<comment type="caution">
    <text evidence="2">The sequence shown here is derived from an EMBL/GenBank/DDBJ whole genome shotgun (WGS) entry which is preliminary data.</text>
</comment>
<keyword evidence="1" id="KW-0472">Membrane</keyword>
<gene>
    <name evidence="2" type="ORF">COV34_00860</name>
</gene>
<dbReference type="EMBL" id="PCXL01000009">
    <property type="protein sequence ID" value="PIR38612.1"/>
    <property type="molecule type" value="Genomic_DNA"/>
</dbReference>
<evidence type="ECO:0000313" key="3">
    <source>
        <dbReference type="Proteomes" id="UP000231333"/>
    </source>
</evidence>
<keyword evidence="1" id="KW-1133">Transmembrane helix</keyword>
<name>A0A2H0QWG3_9BACT</name>
<reference evidence="2 3" key="1">
    <citation type="submission" date="2017-09" db="EMBL/GenBank/DDBJ databases">
        <title>Depth-based differentiation of microbial function through sediment-hosted aquifers and enrichment of novel symbionts in the deep terrestrial subsurface.</title>
        <authorList>
            <person name="Probst A.J."/>
            <person name="Ladd B."/>
            <person name="Jarett J.K."/>
            <person name="Geller-Mcgrath D.E."/>
            <person name="Sieber C.M."/>
            <person name="Emerson J.B."/>
            <person name="Anantharaman K."/>
            <person name="Thomas B.C."/>
            <person name="Malmstrom R."/>
            <person name="Stieglmeier M."/>
            <person name="Klingl A."/>
            <person name="Woyke T."/>
            <person name="Ryan C.M."/>
            <person name="Banfield J.F."/>
        </authorList>
    </citation>
    <scope>NUCLEOTIDE SEQUENCE [LARGE SCALE GENOMIC DNA]</scope>
    <source>
        <strain evidence="2">CG10_big_fil_rev_8_21_14_0_10_42_12</strain>
    </source>
</reference>